<dbReference type="GO" id="GO:0005737">
    <property type="term" value="C:cytoplasm"/>
    <property type="evidence" value="ECO:0007669"/>
    <property type="project" value="UniProtKB-SubCell"/>
</dbReference>
<keyword evidence="4 11" id="KW-0808">Transferase</keyword>
<dbReference type="SUPFAM" id="SSF56112">
    <property type="entry name" value="Protein kinase-like (PK-like)"/>
    <property type="match status" value="1"/>
</dbReference>
<dbReference type="InterPro" id="IPR011009">
    <property type="entry name" value="Kinase-like_dom_sf"/>
</dbReference>
<evidence type="ECO:0000256" key="7">
    <source>
        <dbReference type="ARBA" id="ARBA00022777"/>
    </source>
</evidence>
<feature type="active site" evidence="11">
    <location>
        <position position="216"/>
    </location>
</feature>
<evidence type="ECO:0000256" key="10">
    <source>
        <dbReference type="ARBA" id="ARBA00023016"/>
    </source>
</evidence>
<evidence type="ECO:0000256" key="6">
    <source>
        <dbReference type="ARBA" id="ARBA00022741"/>
    </source>
</evidence>
<dbReference type="GO" id="GO:0005524">
    <property type="term" value="F:ATP binding"/>
    <property type="evidence" value="ECO:0007669"/>
    <property type="project" value="UniProtKB-UniRule"/>
</dbReference>
<dbReference type="RefSeq" id="WP_090211888.1">
    <property type="nucleotide sequence ID" value="NZ_LT629780.1"/>
</dbReference>
<dbReference type="STRING" id="1245526.SAMN05216580_0521"/>
<dbReference type="Gene3D" id="3.30.200.70">
    <property type="match status" value="1"/>
</dbReference>
<comment type="catalytic activity">
    <reaction evidence="11">
        <text>L-threonyl-[protein] + ATP = O-phospho-L-threonyl-[protein] + ADP + H(+)</text>
        <dbReference type="Rhea" id="RHEA:46608"/>
        <dbReference type="Rhea" id="RHEA-COMP:11060"/>
        <dbReference type="Rhea" id="RHEA-COMP:11605"/>
        <dbReference type="ChEBI" id="CHEBI:15378"/>
        <dbReference type="ChEBI" id="CHEBI:30013"/>
        <dbReference type="ChEBI" id="CHEBI:30616"/>
        <dbReference type="ChEBI" id="CHEBI:61977"/>
        <dbReference type="ChEBI" id="CHEBI:456216"/>
        <dbReference type="EC" id="2.7.11.1"/>
    </reaction>
</comment>
<dbReference type="EC" id="2.7.11.1" evidence="11"/>
<gene>
    <name evidence="11" type="primary">srkA</name>
    <name evidence="13" type="ORF">SAMN05216580_0521</name>
</gene>
<name>A0A1H2EDH5_9GAMM</name>
<evidence type="ECO:0000256" key="5">
    <source>
        <dbReference type="ARBA" id="ARBA00022723"/>
    </source>
</evidence>
<dbReference type="AlphaFoldDB" id="A0A1H2EDH5"/>
<feature type="domain" description="Aminoglycoside phosphotransferase" evidence="12">
    <location>
        <begin position="32"/>
        <end position="263"/>
    </location>
</feature>
<dbReference type="PANTHER" id="PTHR39573:SF1">
    <property type="entry name" value="STRESS RESPONSE KINASE A"/>
    <property type="match status" value="1"/>
</dbReference>
<proteinExistence type="inferred from homology"/>
<keyword evidence="3 11" id="KW-0597">Phosphoprotein</keyword>
<dbReference type="Gene3D" id="1.20.1270.170">
    <property type="match status" value="1"/>
</dbReference>
<evidence type="ECO:0000256" key="3">
    <source>
        <dbReference type="ARBA" id="ARBA00022553"/>
    </source>
</evidence>
<dbReference type="GO" id="GO:0004674">
    <property type="term" value="F:protein serine/threonine kinase activity"/>
    <property type="evidence" value="ECO:0007669"/>
    <property type="project" value="UniProtKB-UniRule"/>
</dbReference>
<dbReference type="Gene3D" id="1.10.510.10">
    <property type="entry name" value="Transferase(Phosphotransferase) domain 1"/>
    <property type="match status" value="1"/>
</dbReference>
<dbReference type="HAMAP" id="MF_01497">
    <property type="entry name" value="SrkA_kinase"/>
    <property type="match status" value="1"/>
</dbReference>
<comment type="similarity">
    <text evidence="11">Belongs to the SrkA/RdoA protein kinase family.</text>
</comment>
<protein>
    <recommendedName>
        <fullName evidence="11">Stress response kinase A</fullName>
        <ecNumber evidence="11">2.7.11.1</ecNumber>
    </recommendedName>
    <alternativeName>
        <fullName evidence="11">Serine/threonine-protein kinase SrkA</fullName>
    </alternativeName>
</protein>
<feature type="binding site" evidence="11">
    <location>
        <position position="204"/>
    </location>
    <ligand>
        <name>Mg(2+)</name>
        <dbReference type="ChEBI" id="CHEBI:18420"/>
    </ligand>
</feature>
<dbReference type="EMBL" id="LT629780">
    <property type="protein sequence ID" value="SDT93197.1"/>
    <property type="molecule type" value="Genomic_DNA"/>
</dbReference>
<dbReference type="GO" id="GO:0106310">
    <property type="term" value="F:protein serine kinase activity"/>
    <property type="evidence" value="ECO:0007669"/>
    <property type="project" value="RHEA"/>
</dbReference>
<evidence type="ECO:0000256" key="2">
    <source>
        <dbReference type="ARBA" id="ARBA00022527"/>
    </source>
</evidence>
<evidence type="ECO:0000313" key="14">
    <source>
        <dbReference type="Proteomes" id="UP000243063"/>
    </source>
</evidence>
<keyword evidence="2 11" id="KW-0723">Serine/threonine-protein kinase</keyword>
<evidence type="ECO:0000256" key="1">
    <source>
        <dbReference type="ARBA" id="ARBA00022490"/>
    </source>
</evidence>
<comment type="cofactor">
    <cofactor evidence="11">
        <name>Mg(2+)</name>
        <dbReference type="ChEBI" id="CHEBI:18420"/>
    </cofactor>
</comment>
<keyword evidence="14" id="KW-1185">Reference proteome</keyword>
<comment type="subcellular location">
    <subcellularLocation>
        <location evidence="11">Cytoplasm</location>
    </subcellularLocation>
</comment>
<comment type="subunit">
    <text evidence="11">Monomer.</text>
</comment>
<evidence type="ECO:0000256" key="9">
    <source>
        <dbReference type="ARBA" id="ARBA00022842"/>
    </source>
</evidence>
<dbReference type="InterPro" id="IPR002575">
    <property type="entry name" value="Aminoglycoside_PTrfase"/>
</dbReference>
<sequence length="324" mass="36691">MSHPFATLTPDLVLDAVESLGLLSDARVLALNSYENRVYQVGIEGEAPLIAKFYRPGRWSDAAIREEHAFAFELAEHEVPLVAPLQYAGDSLFEHAGFRFALFPRRGGHAPEPGDLDQLYRFGQLLGRLHAIGASRPFVHREALTVDSFGRQSLATLQDGGFIPQALRADYGALAETLLARLDALFAGVPHRAIRLHGDCHPGNLLYRDERFHIVDLDDCRMGPAVQDLWMLLTGDRHERQRQLGELIDGYNEFHDFAPRELALIEGLRSLRLLHYSAWLARRWDDPAFPPSFPWFAGEHYWHGQVAMLREQLAALDEEPPRLY</sequence>
<evidence type="ECO:0000313" key="13">
    <source>
        <dbReference type="EMBL" id="SDT93197.1"/>
    </source>
</evidence>
<feature type="binding site" evidence="11">
    <location>
        <position position="216"/>
    </location>
    <ligand>
        <name>Mg(2+)</name>
        <dbReference type="ChEBI" id="CHEBI:18420"/>
    </ligand>
</feature>
<keyword evidence="7 11" id="KW-0418">Kinase</keyword>
<keyword evidence="9 11" id="KW-0460">Magnesium</keyword>
<evidence type="ECO:0000256" key="4">
    <source>
        <dbReference type="ARBA" id="ARBA00022679"/>
    </source>
</evidence>
<evidence type="ECO:0000259" key="12">
    <source>
        <dbReference type="Pfam" id="PF01636"/>
    </source>
</evidence>
<keyword evidence="1 11" id="KW-0963">Cytoplasm</keyword>
<keyword evidence="5 11" id="KW-0479">Metal-binding</keyword>
<dbReference type="OrthoDB" id="5392197at2"/>
<organism evidence="13 14">
    <name type="scientific">Geopseudomonas guangdongensis</name>
    <dbReference type="NCBI Taxonomy" id="1245526"/>
    <lineage>
        <taxon>Bacteria</taxon>
        <taxon>Pseudomonadati</taxon>
        <taxon>Pseudomonadota</taxon>
        <taxon>Gammaproteobacteria</taxon>
        <taxon>Pseudomonadales</taxon>
        <taxon>Pseudomonadaceae</taxon>
        <taxon>Geopseudomonas</taxon>
    </lineage>
</organism>
<reference evidence="14" key="1">
    <citation type="submission" date="2016-10" db="EMBL/GenBank/DDBJ databases">
        <authorList>
            <person name="Varghese N."/>
            <person name="Submissions S."/>
        </authorList>
    </citation>
    <scope>NUCLEOTIDE SEQUENCE [LARGE SCALE GENOMIC DNA]</scope>
    <source>
        <strain evidence="14">CCTCC 2012022</strain>
    </source>
</reference>
<accession>A0A1H2EDH5</accession>
<feature type="active site" description="Proton acceptor" evidence="11">
    <location>
        <position position="199"/>
    </location>
</feature>
<dbReference type="InterPro" id="IPR032882">
    <property type="entry name" value="SrkA/RdoA"/>
</dbReference>
<feature type="site" description="ATP" evidence="11">
    <location>
        <position position="33"/>
    </location>
</feature>
<evidence type="ECO:0000256" key="8">
    <source>
        <dbReference type="ARBA" id="ARBA00022840"/>
    </source>
</evidence>
<dbReference type="NCBIfam" id="NF008738">
    <property type="entry name" value="PRK11768.1"/>
    <property type="match status" value="1"/>
</dbReference>
<dbReference type="Proteomes" id="UP000243063">
    <property type="component" value="Chromosome I"/>
</dbReference>
<dbReference type="GO" id="GO:0000287">
    <property type="term" value="F:magnesium ion binding"/>
    <property type="evidence" value="ECO:0007669"/>
    <property type="project" value="UniProtKB-UniRule"/>
</dbReference>
<comment type="catalytic activity">
    <reaction evidence="11">
        <text>L-seryl-[protein] + ATP = O-phospho-L-seryl-[protein] + ADP + H(+)</text>
        <dbReference type="Rhea" id="RHEA:17989"/>
        <dbReference type="Rhea" id="RHEA-COMP:9863"/>
        <dbReference type="Rhea" id="RHEA-COMP:11604"/>
        <dbReference type="ChEBI" id="CHEBI:15378"/>
        <dbReference type="ChEBI" id="CHEBI:29999"/>
        <dbReference type="ChEBI" id="CHEBI:30616"/>
        <dbReference type="ChEBI" id="CHEBI:83421"/>
        <dbReference type="ChEBI" id="CHEBI:456216"/>
        <dbReference type="EC" id="2.7.11.1"/>
    </reaction>
</comment>
<dbReference type="Pfam" id="PF01636">
    <property type="entry name" value="APH"/>
    <property type="match status" value="1"/>
</dbReference>
<keyword evidence="6 11" id="KW-0547">Nucleotide-binding</keyword>
<keyword evidence="10 11" id="KW-0346">Stress response</keyword>
<dbReference type="PANTHER" id="PTHR39573">
    <property type="entry name" value="STRESS RESPONSE KINASE A"/>
    <property type="match status" value="1"/>
</dbReference>
<comment type="function">
    <text evidence="11">A protein kinase that phosphorylates Ser and Thr residues. Probably acts to suppress the effects of stress linked to accumulation of reactive oxygen species. Probably involved in the extracytoplasmic stress response.</text>
</comment>
<evidence type="ECO:0000256" key="11">
    <source>
        <dbReference type="HAMAP-Rule" id="MF_01497"/>
    </source>
</evidence>
<keyword evidence="8 11" id="KW-0067">ATP-binding</keyword>